<dbReference type="Proteomes" id="UP001516023">
    <property type="component" value="Unassembled WGS sequence"/>
</dbReference>
<comment type="caution">
    <text evidence="2">The sequence shown here is derived from an EMBL/GenBank/DDBJ whole genome shotgun (WGS) entry which is preliminary data.</text>
</comment>
<keyword evidence="3" id="KW-1185">Reference proteome</keyword>
<dbReference type="AlphaFoldDB" id="A0ABD3QAL8"/>
<accession>A0ABD3QAL8</accession>
<feature type="region of interest" description="Disordered" evidence="1">
    <location>
        <begin position="1"/>
        <end position="44"/>
    </location>
</feature>
<protein>
    <submittedName>
        <fullName evidence="2">Uncharacterized protein</fullName>
    </submittedName>
</protein>
<gene>
    <name evidence="2" type="ORF">HJC23_000699</name>
</gene>
<feature type="compositionally biased region" description="Polar residues" evidence="1">
    <location>
        <begin position="569"/>
        <end position="582"/>
    </location>
</feature>
<dbReference type="EMBL" id="JABMIG020000058">
    <property type="protein sequence ID" value="KAL3796946.1"/>
    <property type="molecule type" value="Genomic_DNA"/>
</dbReference>
<sequence>MQRKIGAWKRRRKQEKGRNSVKSQDSGPSDADNPRQHGSITSTVPMHFHFTNASCSFVMDEKQQTGCDLTLASSSTLSGTKSRRTETNAESSVSRRSVDAPGWVSGNDSHISSEKRFVRRRAHLLSPSRVLIRHGPAPEWPPSKSSSFDSKNPAFTNECDSNQSPFCVPLYGGKENSVGKSPTLCRNRNMKTHHDPQVDTRQLALPPNQLRFLIDENDLSCSSRSTSSPPPDFKLPRKEIVDAIKCHDRLGRALSKLALNTEINDLSKYRVGANSHTSTTLTGTSTFGSFSAESFRDNRERDRLGATVRQRGQQRDVLHTNRELTIGSSFCRGANSKVSSNNEYIVGVVKNSSFSSAGLQANSWSFSDEIQWTGSESSQSNTSSKSNDSSFLQHVAFLEGLEDHIMKFNSVLIMDHITTPDTGDTSRDQPAESFFPSSEDLRSPPASSAPTKYLRHSVSSEIFHPSHPYLTPKADLQDVNTLSPPSTPASVFRFSKIIPPHIDGKSILQGITRIKEETASMLEGMESKLKLDLKELIENEVVQIKSVISERTDETEPTTTSPSIRNRHANSSFSRMQSQSLQPQYSTITHVMTPPPQPTTAAPSIDRNVMSEVIQKSLRSMESSILNKITLHMDRDALQHRAFIEELIDEKVTKVMAGQNLEFQMAMEEVKRAVKEAAVRPSYEPRPPDGSNAVITPSRYQAPNQAAHANNVTSNTDNEPTSPVLETETNIKVLEDSFADTMKMIDDFVADCDDIVSDFDKIAFRMEDSSSVNHDYFME</sequence>
<feature type="compositionally biased region" description="Basic residues" evidence="1">
    <location>
        <begin position="1"/>
        <end position="15"/>
    </location>
</feature>
<evidence type="ECO:0000256" key="1">
    <source>
        <dbReference type="SAM" id="MobiDB-lite"/>
    </source>
</evidence>
<organism evidence="2 3">
    <name type="scientific">Cyclotella cryptica</name>
    <dbReference type="NCBI Taxonomy" id="29204"/>
    <lineage>
        <taxon>Eukaryota</taxon>
        <taxon>Sar</taxon>
        <taxon>Stramenopiles</taxon>
        <taxon>Ochrophyta</taxon>
        <taxon>Bacillariophyta</taxon>
        <taxon>Coscinodiscophyceae</taxon>
        <taxon>Thalassiosirophycidae</taxon>
        <taxon>Stephanodiscales</taxon>
        <taxon>Stephanodiscaceae</taxon>
        <taxon>Cyclotella</taxon>
    </lineage>
</organism>
<feature type="region of interest" description="Disordered" evidence="1">
    <location>
        <begin position="73"/>
        <end position="101"/>
    </location>
</feature>
<reference evidence="2 3" key="1">
    <citation type="journal article" date="2020" name="G3 (Bethesda)">
        <title>Improved Reference Genome for Cyclotella cryptica CCMP332, a Model for Cell Wall Morphogenesis, Salinity Adaptation, and Lipid Production in Diatoms (Bacillariophyta).</title>
        <authorList>
            <person name="Roberts W.R."/>
            <person name="Downey K.M."/>
            <person name="Ruck E.C."/>
            <person name="Traller J.C."/>
            <person name="Alverson A.J."/>
        </authorList>
    </citation>
    <scope>NUCLEOTIDE SEQUENCE [LARGE SCALE GENOMIC DNA]</scope>
    <source>
        <strain evidence="2 3">CCMP332</strain>
    </source>
</reference>
<feature type="region of interest" description="Disordered" evidence="1">
    <location>
        <begin position="419"/>
        <end position="451"/>
    </location>
</feature>
<evidence type="ECO:0000313" key="3">
    <source>
        <dbReference type="Proteomes" id="UP001516023"/>
    </source>
</evidence>
<name>A0ABD3QAL8_9STRA</name>
<feature type="region of interest" description="Disordered" evidence="1">
    <location>
        <begin position="548"/>
        <end position="582"/>
    </location>
</feature>
<proteinExistence type="predicted"/>
<evidence type="ECO:0000313" key="2">
    <source>
        <dbReference type="EMBL" id="KAL3796946.1"/>
    </source>
</evidence>